<evidence type="ECO:0000256" key="1">
    <source>
        <dbReference type="ARBA" id="ARBA00008857"/>
    </source>
</evidence>
<proteinExistence type="inferred from homology"/>
<dbReference type="Gene3D" id="1.10.150.130">
    <property type="match status" value="1"/>
</dbReference>
<comment type="similarity">
    <text evidence="1">Belongs to the 'phage' integrase family.</text>
</comment>
<dbReference type="InterPro" id="IPR050090">
    <property type="entry name" value="Tyrosine_recombinase_XerCD"/>
</dbReference>
<organism evidence="5 6">
    <name type="scientific">Candidatus Erysipelatoclostridium merdavium</name>
    <dbReference type="NCBI Taxonomy" id="2838566"/>
    <lineage>
        <taxon>Bacteria</taxon>
        <taxon>Bacillati</taxon>
        <taxon>Bacillota</taxon>
        <taxon>Erysipelotrichia</taxon>
        <taxon>Erysipelotrichales</taxon>
        <taxon>Erysipelotrichales incertae sedis</taxon>
    </lineage>
</organism>
<evidence type="ECO:0000256" key="2">
    <source>
        <dbReference type="ARBA" id="ARBA00023125"/>
    </source>
</evidence>
<dbReference type="CDD" id="cd01189">
    <property type="entry name" value="INT_ICEBs1_C_like"/>
    <property type="match status" value="1"/>
</dbReference>
<dbReference type="InterPro" id="IPR028259">
    <property type="entry name" value="AP2-like_int_N"/>
</dbReference>
<dbReference type="EMBL" id="DXET01000206">
    <property type="protein sequence ID" value="HIX82122.1"/>
    <property type="molecule type" value="Genomic_DNA"/>
</dbReference>
<keyword evidence="2" id="KW-0238">DNA-binding</keyword>
<dbReference type="InterPro" id="IPR013762">
    <property type="entry name" value="Integrase-like_cat_sf"/>
</dbReference>
<dbReference type="Pfam" id="PF14657">
    <property type="entry name" value="Arm-DNA-bind_4"/>
    <property type="match status" value="1"/>
</dbReference>
<dbReference type="InterPro" id="IPR010998">
    <property type="entry name" value="Integrase_recombinase_N"/>
</dbReference>
<feature type="domain" description="Tyr recombinase" evidence="4">
    <location>
        <begin position="169"/>
        <end position="363"/>
    </location>
</feature>
<accession>A0A9D2BNL9</accession>
<sequence>MPIRKRINKRMKNGYVYEVYINYYDNGIKSRYSKSGFRTLKEAKNHEAIKCAELEKRGNIQKKCKKTFGQVYQEFLEIGCGDYQENTIISTKNMYKTFLHKDVSQELIINFNYAFLQNYFNSKAKQGLATNKNIKKAINRILDFGVKMGYIETNHINLVSVKGIDTTRNENKVISDSDFQLIIKLLSDKDTFKYQAYRISLIIGYYTGLRISEVLGLEKKDIDFQNNTISIKRKLVYKGLRKKEFHTTQRLKSKKSGAIIPMALPLKIELQKWFGINPYEIVVCDQNGCYINPNTMGQDIKAITNKEGIHFHYHMLRHTFSTKLVLGNVDVKTTQELMRHSNFNTTMSLYTHINDEHKQEVINTVFSK</sequence>
<dbReference type="GO" id="GO:0003677">
    <property type="term" value="F:DNA binding"/>
    <property type="evidence" value="ECO:0007669"/>
    <property type="project" value="UniProtKB-KW"/>
</dbReference>
<evidence type="ECO:0000256" key="3">
    <source>
        <dbReference type="ARBA" id="ARBA00023172"/>
    </source>
</evidence>
<evidence type="ECO:0000313" key="6">
    <source>
        <dbReference type="Proteomes" id="UP000886724"/>
    </source>
</evidence>
<keyword evidence="3" id="KW-0233">DNA recombination</keyword>
<evidence type="ECO:0000259" key="4">
    <source>
        <dbReference type="PROSITE" id="PS51898"/>
    </source>
</evidence>
<dbReference type="GO" id="GO:0015074">
    <property type="term" value="P:DNA integration"/>
    <property type="evidence" value="ECO:0007669"/>
    <property type="project" value="InterPro"/>
</dbReference>
<protein>
    <submittedName>
        <fullName evidence="5">Site-specific integrase</fullName>
    </submittedName>
</protein>
<dbReference type="Pfam" id="PF00589">
    <property type="entry name" value="Phage_integrase"/>
    <property type="match status" value="1"/>
</dbReference>
<dbReference type="GO" id="GO:0006310">
    <property type="term" value="P:DNA recombination"/>
    <property type="evidence" value="ECO:0007669"/>
    <property type="project" value="UniProtKB-KW"/>
</dbReference>
<reference evidence="5" key="1">
    <citation type="journal article" date="2021" name="PeerJ">
        <title>Extensive microbial diversity within the chicken gut microbiome revealed by metagenomics and culture.</title>
        <authorList>
            <person name="Gilroy R."/>
            <person name="Ravi A."/>
            <person name="Getino M."/>
            <person name="Pursley I."/>
            <person name="Horton D.L."/>
            <person name="Alikhan N.F."/>
            <person name="Baker D."/>
            <person name="Gharbi K."/>
            <person name="Hall N."/>
            <person name="Watson M."/>
            <person name="Adriaenssens E.M."/>
            <person name="Foster-Nyarko E."/>
            <person name="Jarju S."/>
            <person name="Secka A."/>
            <person name="Antonio M."/>
            <person name="Oren A."/>
            <person name="Chaudhuri R.R."/>
            <person name="La Ragione R."/>
            <person name="Hildebrand F."/>
            <person name="Pallen M.J."/>
        </authorList>
    </citation>
    <scope>NUCLEOTIDE SEQUENCE</scope>
    <source>
        <strain evidence="5">ChiGjej1B1-14440</strain>
    </source>
</reference>
<evidence type="ECO:0000313" key="5">
    <source>
        <dbReference type="EMBL" id="HIX82122.1"/>
    </source>
</evidence>
<name>A0A9D2BNL9_9FIRM</name>
<dbReference type="Proteomes" id="UP000886724">
    <property type="component" value="Unassembled WGS sequence"/>
</dbReference>
<dbReference type="PROSITE" id="PS51898">
    <property type="entry name" value="TYR_RECOMBINASE"/>
    <property type="match status" value="1"/>
</dbReference>
<dbReference type="SUPFAM" id="SSF56349">
    <property type="entry name" value="DNA breaking-rejoining enzymes"/>
    <property type="match status" value="1"/>
</dbReference>
<reference evidence="5" key="2">
    <citation type="submission" date="2021-04" db="EMBL/GenBank/DDBJ databases">
        <authorList>
            <person name="Gilroy R."/>
        </authorList>
    </citation>
    <scope>NUCLEOTIDE SEQUENCE</scope>
    <source>
        <strain evidence="5">ChiGjej1B1-14440</strain>
    </source>
</reference>
<comment type="caution">
    <text evidence="5">The sequence shown here is derived from an EMBL/GenBank/DDBJ whole genome shotgun (WGS) entry which is preliminary data.</text>
</comment>
<dbReference type="InterPro" id="IPR011010">
    <property type="entry name" value="DNA_brk_join_enz"/>
</dbReference>
<dbReference type="Gene3D" id="1.10.443.10">
    <property type="entry name" value="Intergrase catalytic core"/>
    <property type="match status" value="1"/>
</dbReference>
<dbReference type="PANTHER" id="PTHR30349:SF64">
    <property type="entry name" value="PROPHAGE INTEGRASE INTD-RELATED"/>
    <property type="match status" value="1"/>
</dbReference>
<dbReference type="InterPro" id="IPR002104">
    <property type="entry name" value="Integrase_catalytic"/>
</dbReference>
<dbReference type="AlphaFoldDB" id="A0A9D2BNL9"/>
<dbReference type="PANTHER" id="PTHR30349">
    <property type="entry name" value="PHAGE INTEGRASE-RELATED"/>
    <property type="match status" value="1"/>
</dbReference>
<gene>
    <name evidence="5" type="ORF">H9980_09175</name>
</gene>